<keyword evidence="2" id="KW-1185">Reference proteome</keyword>
<evidence type="ECO:0000313" key="1">
    <source>
        <dbReference type="EMBL" id="NDW15452.1"/>
    </source>
</evidence>
<name>A0A6N9TG32_9ALTE</name>
<proteinExistence type="predicted"/>
<protein>
    <submittedName>
        <fullName evidence="1">Uncharacterized protein</fullName>
    </submittedName>
</protein>
<evidence type="ECO:0000313" key="2">
    <source>
        <dbReference type="Proteomes" id="UP000471381"/>
    </source>
</evidence>
<gene>
    <name evidence="1" type="ORF">GTQ48_07960</name>
</gene>
<reference evidence="1 2" key="1">
    <citation type="submission" date="2020-01" db="EMBL/GenBank/DDBJ databases">
        <title>Genomes of bacteria type strains.</title>
        <authorList>
            <person name="Chen J."/>
            <person name="Zhu S."/>
            <person name="Yang J."/>
        </authorList>
    </citation>
    <scope>NUCLEOTIDE SEQUENCE [LARGE SCALE GENOMIC DNA]</scope>
    <source>
        <strain evidence="1 2">LMG 24078</strain>
    </source>
</reference>
<sequence>MNRLSIPFLQTDTQRAILIANKQMEQAEVILSNLLALRHSDEDRFIIPHDDVVVSIEAAIKLLCQNS</sequence>
<dbReference type="EMBL" id="JAAAWO010000004">
    <property type="protein sequence ID" value="NDW15452.1"/>
    <property type="molecule type" value="Genomic_DNA"/>
</dbReference>
<dbReference type="RefSeq" id="WP_163106105.1">
    <property type="nucleotide sequence ID" value="NZ_JAAAWO010000004.1"/>
</dbReference>
<organism evidence="1 2">
    <name type="scientific">Alteromonas genovensis</name>
    <dbReference type="NCBI Taxonomy" id="471225"/>
    <lineage>
        <taxon>Bacteria</taxon>
        <taxon>Pseudomonadati</taxon>
        <taxon>Pseudomonadota</taxon>
        <taxon>Gammaproteobacteria</taxon>
        <taxon>Alteromonadales</taxon>
        <taxon>Alteromonadaceae</taxon>
        <taxon>Alteromonas/Salinimonas group</taxon>
        <taxon>Alteromonas</taxon>
    </lineage>
</organism>
<comment type="caution">
    <text evidence="1">The sequence shown here is derived from an EMBL/GenBank/DDBJ whole genome shotgun (WGS) entry which is preliminary data.</text>
</comment>
<dbReference type="AlphaFoldDB" id="A0A6N9TG32"/>
<accession>A0A6N9TG32</accession>
<dbReference type="Proteomes" id="UP000471381">
    <property type="component" value="Unassembled WGS sequence"/>
</dbReference>